<dbReference type="PANTHER" id="PTHR43085">
    <property type="entry name" value="HEXOKINASE FAMILY MEMBER"/>
    <property type="match status" value="1"/>
</dbReference>
<accession>A0A1F5YG90</accession>
<evidence type="ECO:0000256" key="3">
    <source>
        <dbReference type="ARBA" id="ARBA00022777"/>
    </source>
</evidence>
<dbReference type="InterPro" id="IPR029056">
    <property type="entry name" value="Ribokinase-like"/>
</dbReference>
<reference evidence="5 6" key="1">
    <citation type="journal article" date="2016" name="Nat. Commun.">
        <title>Thousands of microbial genomes shed light on interconnected biogeochemical processes in an aquifer system.</title>
        <authorList>
            <person name="Anantharaman K."/>
            <person name="Brown C.T."/>
            <person name="Hug L.A."/>
            <person name="Sharon I."/>
            <person name="Castelle C.J."/>
            <person name="Probst A.J."/>
            <person name="Thomas B.C."/>
            <person name="Singh A."/>
            <person name="Wilkins M.J."/>
            <person name="Karaoz U."/>
            <person name="Brodie E.L."/>
            <person name="Williams K.H."/>
            <person name="Hubbard S.S."/>
            <person name="Banfield J.F."/>
        </authorList>
    </citation>
    <scope>NUCLEOTIDE SEQUENCE [LARGE SCALE GENOMIC DNA]</scope>
</reference>
<dbReference type="InterPro" id="IPR002173">
    <property type="entry name" value="Carboh/pur_kinase_PfkB_CS"/>
</dbReference>
<feature type="domain" description="Carbohydrate kinase PfkB" evidence="4">
    <location>
        <begin position="23"/>
        <end position="291"/>
    </location>
</feature>
<dbReference type="PROSITE" id="PS00583">
    <property type="entry name" value="PFKB_KINASES_1"/>
    <property type="match status" value="1"/>
</dbReference>
<keyword evidence="2" id="KW-0808">Transferase</keyword>
<dbReference type="InterPro" id="IPR011611">
    <property type="entry name" value="PfkB_dom"/>
</dbReference>
<name>A0A1F5YG90_9BACT</name>
<dbReference type="CDD" id="cd01942">
    <property type="entry name" value="ribokinase_group_A"/>
    <property type="match status" value="1"/>
</dbReference>
<dbReference type="Proteomes" id="UP000178230">
    <property type="component" value="Unassembled WGS sequence"/>
</dbReference>
<dbReference type="Pfam" id="PF00294">
    <property type="entry name" value="PfkB"/>
    <property type="match status" value="1"/>
</dbReference>
<evidence type="ECO:0000313" key="5">
    <source>
        <dbReference type="EMBL" id="OGF99153.1"/>
    </source>
</evidence>
<proteinExistence type="inferred from homology"/>
<dbReference type="PROSITE" id="PS00584">
    <property type="entry name" value="PFKB_KINASES_2"/>
    <property type="match status" value="1"/>
</dbReference>
<protein>
    <recommendedName>
        <fullName evidence="4">Carbohydrate kinase PfkB domain-containing protein</fullName>
    </recommendedName>
</protein>
<evidence type="ECO:0000313" key="6">
    <source>
        <dbReference type="Proteomes" id="UP000178230"/>
    </source>
</evidence>
<gene>
    <name evidence="5" type="ORF">A2Y99_00705</name>
</gene>
<sequence>MILVTGSLAFDQIMDFPGNFQDHILPDKIHMLNVSFLVREMRKGFGGTAGNIAYNLSLLGIRCAVMGVVGEDFATYREFLEKNEIDTSLIKTVRELWTSSAYGITDQNDNQIWGFYSGADILSDNLSLLSVDRKIDFGVIAPQNPQAMLKYASEYQKMKIPYLFDPGMQLPWLNSLQLTSAFRGAKIIIGNDYEIKVMEKKTGISPLSNLSKNKIIVITTLGEKGSVISFEGKEIKVLPAKVESTADPTGAGDAYRAGFLAGYLRGNSLKTCGQMGSVCSAWTVEKFGTTTHSFTSNEFERRYRENFKEEIKL</sequence>
<evidence type="ECO:0000259" key="4">
    <source>
        <dbReference type="Pfam" id="PF00294"/>
    </source>
</evidence>
<dbReference type="GO" id="GO:0016301">
    <property type="term" value="F:kinase activity"/>
    <property type="evidence" value="ECO:0007669"/>
    <property type="project" value="UniProtKB-KW"/>
</dbReference>
<organism evidence="5 6">
    <name type="scientific">Candidatus Gottesmanbacteria bacterium RBG_13_37_7</name>
    <dbReference type="NCBI Taxonomy" id="1798369"/>
    <lineage>
        <taxon>Bacteria</taxon>
        <taxon>Candidatus Gottesmaniibacteriota</taxon>
    </lineage>
</organism>
<keyword evidence="3" id="KW-0418">Kinase</keyword>
<dbReference type="AlphaFoldDB" id="A0A1F5YG90"/>
<evidence type="ECO:0000256" key="2">
    <source>
        <dbReference type="ARBA" id="ARBA00022679"/>
    </source>
</evidence>
<dbReference type="InterPro" id="IPR050306">
    <property type="entry name" value="PfkB_Carbo_kinase"/>
</dbReference>
<comment type="caution">
    <text evidence="5">The sequence shown here is derived from an EMBL/GenBank/DDBJ whole genome shotgun (WGS) entry which is preliminary data.</text>
</comment>
<dbReference type="SUPFAM" id="SSF53613">
    <property type="entry name" value="Ribokinase-like"/>
    <property type="match status" value="1"/>
</dbReference>
<comment type="similarity">
    <text evidence="1">Belongs to the carbohydrate kinase PfkB family.</text>
</comment>
<dbReference type="Gene3D" id="3.40.1190.20">
    <property type="match status" value="1"/>
</dbReference>
<dbReference type="EMBL" id="MFIY01000070">
    <property type="protein sequence ID" value="OGF99153.1"/>
    <property type="molecule type" value="Genomic_DNA"/>
</dbReference>
<evidence type="ECO:0000256" key="1">
    <source>
        <dbReference type="ARBA" id="ARBA00010688"/>
    </source>
</evidence>
<dbReference type="PANTHER" id="PTHR43085:SF46">
    <property type="entry name" value="ADENOSINE KINASE"/>
    <property type="match status" value="1"/>
</dbReference>